<feature type="region of interest" description="Disordered" evidence="1">
    <location>
        <begin position="1"/>
        <end position="166"/>
    </location>
</feature>
<accession>A0ABR1LC81</accession>
<evidence type="ECO:0000313" key="2">
    <source>
        <dbReference type="EMBL" id="KAK7532233.1"/>
    </source>
</evidence>
<proteinExistence type="predicted"/>
<feature type="compositionally biased region" description="Low complexity" evidence="1">
    <location>
        <begin position="321"/>
        <end position="332"/>
    </location>
</feature>
<feature type="compositionally biased region" description="Basic and acidic residues" evidence="1">
    <location>
        <begin position="292"/>
        <end position="309"/>
    </location>
</feature>
<sequence length="452" mass="49549">MRLRRLDPVNYKVTRTNRRRSDSPDAPAASVRGRVTRSRVTRSFPAVRKRGRPVGTTRRKRDDSPARPKANARTSASVSSPPVRKRGRPRKEDKDIEATPAEPASPEPASPEATSSSGPVTRGRGRPGLRALVGRPVSTPPPRKKKIARPVTPVSPVLSARDKRARDRRIAIRNAVSPIKSALRSSKTDSVEKKEVKFAAGVKKPGPVSKGKGKGMTVQQLMFAFFREHRESVQDLEFRDQQKALGAMWNKSPVNPKNEISNEPTDENSSNTSEQPSEDQPSPSVNNDDANENSHHPDDVFTDNMDGHGGKYTAGTSAGPSDWDTTDSSLSTPASNVDMDPMNPGVILERRPAPTRKYPDDDPDGIYYLTDEEDAADKKKTRADSKFTQRLKQVSIGDAHPEELDTGVLGELNGQKGERSGADDNHDGGAGDDDVQHQVQVQNQDQDDKKEN</sequence>
<feature type="compositionally biased region" description="Polar residues" evidence="1">
    <location>
        <begin position="252"/>
        <end position="272"/>
    </location>
</feature>
<comment type="caution">
    <text evidence="2">The sequence shown here is derived from an EMBL/GenBank/DDBJ whole genome shotgun (WGS) entry which is preliminary data.</text>
</comment>
<reference evidence="2 3" key="1">
    <citation type="submission" date="2024-04" db="EMBL/GenBank/DDBJ databases">
        <title>Phyllosticta paracitricarpa is synonymous to the EU quarantine fungus P. citricarpa based on phylogenomic analyses.</title>
        <authorList>
            <consortium name="Lawrence Berkeley National Laboratory"/>
            <person name="Van ingen-buijs V.A."/>
            <person name="Van westerhoven A.C."/>
            <person name="Haridas S."/>
            <person name="Skiadas P."/>
            <person name="Martin F."/>
            <person name="Groenewald J.Z."/>
            <person name="Crous P.W."/>
            <person name="Seidl M.F."/>
        </authorList>
    </citation>
    <scope>NUCLEOTIDE SEQUENCE [LARGE SCALE GENOMIC DNA]</scope>
    <source>
        <strain evidence="2 3">CPC 17464</strain>
    </source>
</reference>
<feature type="compositionally biased region" description="Low complexity" evidence="1">
    <location>
        <begin position="201"/>
        <end position="210"/>
    </location>
</feature>
<evidence type="ECO:0000313" key="3">
    <source>
        <dbReference type="Proteomes" id="UP001360953"/>
    </source>
</evidence>
<evidence type="ECO:0000256" key="1">
    <source>
        <dbReference type="SAM" id="MobiDB-lite"/>
    </source>
</evidence>
<feature type="region of interest" description="Disordered" evidence="1">
    <location>
        <begin position="181"/>
        <end position="215"/>
    </location>
</feature>
<feature type="compositionally biased region" description="Basic and acidic residues" evidence="1">
    <location>
        <begin position="348"/>
        <end position="360"/>
    </location>
</feature>
<feature type="compositionally biased region" description="Basic and acidic residues" evidence="1">
    <location>
        <begin position="376"/>
        <end position="387"/>
    </location>
</feature>
<dbReference type="RefSeq" id="XP_066651901.1">
    <property type="nucleotide sequence ID" value="XM_066801379.1"/>
</dbReference>
<feature type="region of interest" description="Disordered" evidence="1">
    <location>
        <begin position="247"/>
        <end position="452"/>
    </location>
</feature>
<feature type="compositionally biased region" description="Basic and acidic residues" evidence="1">
    <location>
        <begin position="416"/>
        <end position="429"/>
    </location>
</feature>
<protein>
    <recommendedName>
        <fullName evidence="4">HMG box domain-containing protein</fullName>
    </recommendedName>
</protein>
<dbReference type="GeneID" id="92034285"/>
<name>A0ABR1LC81_9PEZI</name>
<evidence type="ECO:0008006" key="4">
    <source>
        <dbReference type="Google" id="ProtNLM"/>
    </source>
</evidence>
<dbReference type="Proteomes" id="UP001360953">
    <property type="component" value="Unassembled WGS sequence"/>
</dbReference>
<feature type="compositionally biased region" description="Basic and acidic residues" evidence="1">
    <location>
        <begin position="186"/>
        <end position="197"/>
    </location>
</feature>
<feature type="compositionally biased region" description="Low complexity" evidence="1">
    <location>
        <begin position="273"/>
        <end position="284"/>
    </location>
</feature>
<keyword evidence="3" id="KW-1185">Reference proteome</keyword>
<organism evidence="2 3">
    <name type="scientific">Phyllosticta citribraziliensis</name>
    <dbReference type="NCBI Taxonomy" id="989973"/>
    <lineage>
        <taxon>Eukaryota</taxon>
        <taxon>Fungi</taxon>
        <taxon>Dikarya</taxon>
        <taxon>Ascomycota</taxon>
        <taxon>Pezizomycotina</taxon>
        <taxon>Dothideomycetes</taxon>
        <taxon>Dothideomycetes incertae sedis</taxon>
        <taxon>Botryosphaeriales</taxon>
        <taxon>Phyllostictaceae</taxon>
        <taxon>Phyllosticta</taxon>
    </lineage>
</organism>
<gene>
    <name evidence="2" type="ORF">J3D65DRAFT_636172</name>
</gene>
<dbReference type="EMBL" id="JBBPEH010000011">
    <property type="protein sequence ID" value="KAK7532233.1"/>
    <property type="molecule type" value="Genomic_DNA"/>
</dbReference>